<dbReference type="PANTHER" id="PTHR11439">
    <property type="entry name" value="GAG-POL-RELATED RETROTRANSPOSON"/>
    <property type="match status" value="1"/>
</dbReference>
<dbReference type="PANTHER" id="PTHR11439:SF483">
    <property type="entry name" value="PEPTIDE SYNTHASE GLIP-LIKE, PUTATIVE (AFU_ORTHOLOGUE AFUA_3G12920)-RELATED"/>
    <property type="match status" value="1"/>
</dbReference>
<accession>A0A6S7HD87</accession>
<gene>
    <name evidence="1" type="ORF">PACLA_8A026664</name>
</gene>
<comment type="caution">
    <text evidence="1">The sequence shown here is derived from an EMBL/GenBank/DDBJ whole genome shotgun (WGS) entry which is preliminary data.</text>
</comment>
<reference evidence="1" key="1">
    <citation type="submission" date="2020-04" db="EMBL/GenBank/DDBJ databases">
        <authorList>
            <person name="Alioto T."/>
            <person name="Alioto T."/>
            <person name="Gomez Garrido J."/>
        </authorList>
    </citation>
    <scope>NUCLEOTIDE SEQUENCE</scope>
    <source>
        <strain evidence="1">A484AB</strain>
    </source>
</reference>
<sequence>MTDMGELQYYVGVSVVQDKQNNRLWLHQRRYINKIVVKFGQAEAKTVATPADVNVKLIKEDGVSKLVDPTQYQSIIGSLLYLAVATRPDIAYAVGVLSKFCAKPSEAHLTAAKRVLRYLKGTENLGLELIV</sequence>
<evidence type="ECO:0000313" key="1">
    <source>
        <dbReference type="EMBL" id="CAB4001063.1"/>
    </source>
</evidence>
<name>A0A6S7HD87_PARCT</name>
<dbReference type="Proteomes" id="UP001152795">
    <property type="component" value="Unassembled WGS sequence"/>
</dbReference>
<dbReference type="OrthoDB" id="1645289at2759"/>
<dbReference type="EMBL" id="CACRXK020003993">
    <property type="protein sequence ID" value="CAB4001063.1"/>
    <property type="molecule type" value="Genomic_DNA"/>
</dbReference>
<proteinExistence type="predicted"/>
<evidence type="ECO:0000313" key="2">
    <source>
        <dbReference type="Proteomes" id="UP001152795"/>
    </source>
</evidence>
<protein>
    <submittedName>
        <fullName evidence="1">Uncharacterized protein</fullName>
    </submittedName>
</protein>
<organism evidence="1 2">
    <name type="scientific">Paramuricea clavata</name>
    <name type="common">Red gorgonian</name>
    <name type="synonym">Violescent sea-whip</name>
    <dbReference type="NCBI Taxonomy" id="317549"/>
    <lineage>
        <taxon>Eukaryota</taxon>
        <taxon>Metazoa</taxon>
        <taxon>Cnidaria</taxon>
        <taxon>Anthozoa</taxon>
        <taxon>Octocorallia</taxon>
        <taxon>Malacalcyonacea</taxon>
        <taxon>Plexauridae</taxon>
        <taxon>Paramuricea</taxon>
    </lineage>
</organism>
<dbReference type="AlphaFoldDB" id="A0A6S7HD87"/>
<keyword evidence="2" id="KW-1185">Reference proteome</keyword>